<dbReference type="eggNOG" id="KOG2566">
    <property type="taxonomic scope" value="Eukaryota"/>
</dbReference>
<evidence type="ECO:0000313" key="9">
    <source>
        <dbReference type="EMBL" id="OWR43423.1"/>
    </source>
</evidence>
<reference evidence="9 10" key="1">
    <citation type="journal article" date="2011" name="Cell">
        <title>The monarch butterfly genome yields insights into long-distance migration.</title>
        <authorList>
            <person name="Zhan S."/>
            <person name="Merlin C."/>
            <person name="Boore J.L."/>
            <person name="Reppert S.M."/>
        </authorList>
    </citation>
    <scope>NUCLEOTIDE SEQUENCE [LARGE SCALE GENOMIC DNA]</scope>
    <source>
        <strain evidence="9">F-2</strain>
    </source>
</reference>
<dbReference type="GO" id="GO:0006680">
    <property type="term" value="P:glucosylceramide catabolic process"/>
    <property type="evidence" value="ECO:0007669"/>
    <property type="project" value="TreeGrafter"/>
</dbReference>
<proteinExistence type="inferred from homology"/>
<keyword evidence="6" id="KW-0443">Lipid metabolism</keyword>
<evidence type="ECO:0000256" key="5">
    <source>
        <dbReference type="ARBA" id="ARBA00022801"/>
    </source>
</evidence>
<evidence type="ECO:0000259" key="7">
    <source>
        <dbReference type="Pfam" id="PF02055"/>
    </source>
</evidence>
<dbReference type="PANTHER" id="PTHR11069">
    <property type="entry name" value="GLUCOSYLCERAMIDASE"/>
    <property type="match status" value="1"/>
</dbReference>
<gene>
    <name evidence="9" type="ORF">KGM_212893</name>
</gene>
<evidence type="ECO:0000256" key="3">
    <source>
        <dbReference type="ARBA" id="ARBA00012658"/>
    </source>
</evidence>
<keyword evidence="6" id="KW-0746">Sphingolipid metabolism</keyword>
<dbReference type="InterPro" id="IPR001139">
    <property type="entry name" value="Glyco_hydro_30"/>
</dbReference>
<evidence type="ECO:0000313" key="10">
    <source>
        <dbReference type="Proteomes" id="UP000007151"/>
    </source>
</evidence>
<evidence type="ECO:0000256" key="4">
    <source>
        <dbReference type="ARBA" id="ARBA00022729"/>
    </source>
</evidence>
<organism evidence="9 10">
    <name type="scientific">Danaus plexippus plexippus</name>
    <dbReference type="NCBI Taxonomy" id="278856"/>
    <lineage>
        <taxon>Eukaryota</taxon>
        <taxon>Metazoa</taxon>
        <taxon>Ecdysozoa</taxon>
        <taxon>Arthropoda</taxon>
        <taxon>Hexapoda</taxon>
        <taxon>Insecta</taxon>
        <taxon>Pterygota</taxon>
        <taxon>Neoptera</taxon>
        <taxon>Endopterygota</taxon>
        <taxon>Lepidoptera</taxon>
        <taxon>Glossata</taxon>
        <taxon>Ditrysia</taxon>
        <taxon>Papilionoidea</taxon>
        <taxon>Nymphalidae</taxon>
        <taxon>Danainae</taxon>
        <taxon>Danaini</taxon>
        <taxon>Danaina</taxon>
        <taxon>Danaus</taxon>
        <taxon>Danaus</taxon>
    </lineage>
</organism>
<dbReference type="Proteomes" id="UP000007151">
    <property type="component" value="Unassembled WGS sequence"/>
</dbReference>
<dbReference type="PANTHER" id="PTHR11069:SF23">
    <property type="entry name" value="LYSOSOMAL ACID GLUCOSYLCERAMIDASE"/>
    <property type="match status" value="1"/>
</dbReference>
<evidence type="ECO:0000259" key="8">
    <source>
        <dbReference type="Pfam" id="PF17189"/>
    </source>
</evidence>
<evidence type="ECO:0000256" key="1">
    <source>
        <dbReference type="ARBA" id="ARBA00001013"/>
    </source>
</evidence>
<dbReference type="Gene3D" id="3.20.20.80">
    <property type="entry name" value="Glycosidases"/>
    <property type="match status" value="1"/>
</dbReference>
<dbReference type="EMBL" id="AGBW02013448">
    <property type="protein sequence ID" value="OWR43423.1"/>
    <property type="molecule type" value="Genomic_DNA"/>
</dbReference>
<dbReference type="InterPro" id="IPR033452">
    <property type="entry name" value="GH30_C"/>
</dbReference>
<comment type="similarity">
    <text evidence="2 6">Belongs to the glycosyl hydrolase 30 family.</text>
</comment>
<dbReference type="InParanoid" id="A0A212EPK9"/>
<feature type="domain" description="Glycosyl hydrolase family 30 TIM-barrel" evidence="7">
    <location>
        <begin position="2"/>
        <end position="150"/>
    </location>
</feature>
<dbReference type="EC" id="3.2.1.45" evidence="3 6"/>
<keyword evidence="6" id="KW-0326">Glycosidase</keyword>
<protein>
    <recommendedName>
        <fullName evidence="3 6">Glucosylceramidase</fullName>
        <ecNumber evidence="3 6">3.2.1.45</ecNumber>
    </recommendedName>
</protein>
<dbReference type="InterPro" id="IPR013780">
    <property type="entry name" value="Glyco_hydro_b"/>
</dbReference>
<keyword evidence="4" id="KW-0732">Signal</keyword>
<name>A0A212EPK9_DANPL</name>
<comment type="caution">
    <text evidence="9">The sequence shown here is derived from an EMBL/GenBank/DDBJ whole genome shotgun (WGS) entry which is preliminary data.</text>
</comment>
<keyword evidence="5 6" id="KW-0378">Hydrolase</keyword>
<evidence type="ECO:0000256" key="2">
    <source>
        <dbReference type="ARBA" id="ARBA00005382"/>
    </source>
</evidence>
<dbReference type="AlphaFoldDB" id="A0A212EPK9"/>
<dbReference type="InterPro" id="IPR017853">
    <property type="entry name" value="GH"/>
</dbReference>
<dbReference type="Pfam" id="PF02055">
    <property type="entry name" value="Glyco_hydro_30"/>
    <property type="match status" value="1"/>
</dbReference>
<dbReference type="KEGG" id="dpl:KGM_212893"/>
<dbReference type="Gene3D" id="2.60.40.1180">
    <property type="entry name" value="Golgi alpha-mannosidase II"/>
    <property type="match status" value="1"/>
</dbReference>
<dbReference type="InterPro" id="IPR033453">
    <property type="entry name" value="Glyco_hydro_30_TIM-barrel"/>
</dbReference>
<keyword evidence="10" id="KW-1185">Reference proteome</keyword>
<feature type="domain" description="Glycosyl hydrolase family 30 beta sandwich" evidence="8">
    <location>
        <begin position="153"/>
        <end position="216"/>
    </location>
</feature>
<dbReference type="SUPFAM" id="SSF51445">
    <property type="entry name" value="(Trans)glycosidases"/>
    <property type="match status" value="1"/>
</dbReference>
<dbReference type="GO" id="GO:0016020">
    <property type="term" value="C:membrane"/>
    <property type="evidence" value="ECO:0007669"/>
    <property type="project" value="GOC"/>
</dbReference>
<comment type="catalytic activity">
    <reaction evidence="1">
        <text>a beta-D-glucosyl-(1&lt;-&gt;1')-N-acylsphing-4-enine + H2O = an N-acylsphing-4-enine + D-glucose</text>
        <dbReference type="Rhea" id="RHEA:13269"/>
        <dbReference type="ChEBI" id="CHEBI:4167"/>
        <dbReference type="ChEBI" id="CHEBI:15377"/>
        <dbReference type="ChEBI" id="CHEBI:22801"/>
        <dbReference type="ChEBI" id="CHEBI:52639"/>
        <dbReference type="EC" id="3.2.1.45"/>
    </reaction>
    <physiologicalReaction direction="left-to-right" evidence="1">
        <dbReference type="Rhea" id="RHEA:13270"/>
    </physiologicalReaction>
</comment>
<accession>A0A212EPK9</accession>
<dbReference type="Pfam" id="PF17189">
    <property type="entry name" value="Glyco_hydro_30C"/>
    <property type="match status" value="1"/>
</dbReference>
<dbReference type="GO" id="GO:0004348">
    <property type="term" value="F:glucosylceramidase activity"/>
    <property type="evidence" value="ECO:0007669"/>
    <property type="project" value="UniProtKB-EC"/>
</dbReference>
<evidence type="ECO:0000256" key="6">
    <source>
        <dbReference type="RuleBase" id="RU361188"/>
    </source>
</evidence>
<sequence length="233" mass="26649">MVGDDQRLTIPYWFNEMVSYRPESLKYVDGVAVHYYTDMFVSPVKLEAVTKTHPEKFILATEACEGVNAGQKNFVLLGSWERARSYILDILEDLNYNLVGWIDWNLCLDPRGGPNWASNFADAAIIVDKTNDEFIKQPMFYAMGHFSKFIPRGSRRIKVKEHKSIFELSLRHVAFITPRGTIVAVIYNDGRSQTISITIKNRQLKVKLEGDSVSTIEFQSDEVMTLQTKGIDK</sequence>
<dbReference type="STRING" id="278856.A0A212EPK9"/>